<dbReference type="AlphaFoldDB" id="A0A6V8LQG0"/>
<dbReference type="InterPro" id="IPR041581">
    <property type="entry name" value="Glyoxalase_6"/>
</dbReference>
<dbReference type="SUPFAM" id="SSF54593">
    <property type="entry name" value="Glyoxalase/Bleomycin resistance protein/Dihydroxybiphenyl dioxygenase"/>
    <property type="match status" value="2"/>
</dbReference>
<dbReference type="Gene3D" id="3.10.180.10">
    <property type="entry name" value="2,3-Dihydroxybiphenyl 1,2-Dioxygenase, domain 1"/>
    <property type="match status" value="2"/>
</dbReference>
<dbReference type="Proteomes" id="UP000482960">
    <property type="component" value="Unassembled WGS sequence"/>
</dbReference>
<reference evidence="2 3" key="2">
    <citation type="submission" date="2020-03" db="EMBL/GenBank/DDBJ databases">
        <authorList>
            <person name="Ichikawa N."/>
            <person name="Kimura A."/>
            <person name="Kitahashi Y."/>
            <person name="Uohara A."/>
        </authorList>
    </citation>
    <scope>NUCLEOTIDE SEQUENCE [LARGE SCALE GENOMIC DNA]</scope>
    <source>
        <strain evidence="2 3">NBRC 108638</strain>
    </source>
</reference>
<dbReference type="Pfam" id="PF18029">
    <property type="entry name" value="Glyoxalase_6"/>
    <property type="match status" value="1"/>
</dbReference>
<gene>
    <name evidence="2" type="ORF">Prum_101580</name>
</gene>
<dbReference type="CDD" id="cd07247">
    <property type="entry name" value="SgaA_N_like"/>
    <property type="match status" value="2"/>
</dbReference>
<dbReference type="EMBL" id="BLPG01000002">
    <property type="protein sequence ID" value="GFJ96516.1"/>
    <property type="molecule type" value="Genomic_DNA"/>
</dbReference>
<reference evidence="2 3" key="1">
    <citation type="submission" date="2020-03" db="EMBL/GenBank/DDBJ databases">
        <title>Whole genome shotgun sequence of Phytohabitans rumicis NBRC 108638.</title>
        <authorList>
            <person name="Komaki H."/>
            <person name="Tamura T."/>
        </authorList>
    </citation>
    <scope>NUCLEOTIDE SEQUENCE [LARGE SCALE GENOMIC DNA]</scope>
    <source>
        <strain evidence="2 3">NBRC 108638</strain>
    </source>
</reference>
<evidence type="ECO:0000313" key="2">
    <source>
        <dbReference type="EMBL" id="GFJ96516.1"/>
    </source>
</evidence>
<dbReference type="PROSITE" id="PS51819">
    <property type="entry name" value="VOC"/>
    <property type="match status" value="2"/>
</dbReference>
<dbReference type="PANTHER" id="PTHR33993">
    <property type="entry name" value="GLYOXALASE-RELATED"/>
    <property type="match status" value="1"/>
</dbReference>
<accession>A0A6V8LQG0</accession>
<dbReference type="InterPro" id="IPR004360">
    <property type="entry name" value="Glyas_Fos-R_dOase_dom"/>
</dbReference>
<sequence>MLTTSFVPGSPNWLDVSSPDTAATTRFYTGLFGWREVPGGPDAPEYVFYHLDGRTVAAGGPVAEGGTPSWTMYFTTSDVDASAKAVTQAGGAILTEPYDVLTAGRMGLFADPGGAPFALWQPGDVPGVGVVNEAGTLRWVELHTADTGGARSFYQSVLGWTYQDMPIGDVIYAVASTGGEDDMFGGITPVEGGEAVGWRPYFESPDTDATVAKAVELGGTVVSPAQSMPGIGRLATLTDPHGALFSIMTSE</sequence>
<dbReference type="RefSeq" id="WP_173086248.1">
    <property type="nucleotide sequence ID" value="NZ_BAABJB010000008.1"/>
</dbReference>
<dbReference type="InterPro" id="IPR052164">
    <property type="entry name" value="Anthracycline_SecMetBiosynth"/>
</dbReference>
<dbReference type="Pfam" id="PF00903">
    <property type="entry name" value="Glyoxalase"/>
    <property type="match status" value="1"/>
</dbReference>
<organism evidence="2 3">
    <name type="scientific">Phytohabitans rumicis</name>
    <dbReference type="NCBI Taxonomy" id="1076125"/>
    <lineage>
        <taxon>Bacteria</taxon>
        <taxon>Bacillati</taxon>
        <taxon>Actinomycetota</taxon>
        <taxon>Actinomycetes</taxon>
        <taxon>Micromonosporales</taxon>
        <taxon>Micromonosporaceae</taxon>
    </lineage>
</organism>
<evidence type="ECO:0000259" key="1">
    <source>
        <dbReference type="PROSITE" id="PS51819"/>
    </source>
</evidence>
<protein>
    <submittedName>
        <fullName evidence="2">Hydroxylase</fullName>
    </submittedName>
</protein>
<keyword evidence="3" id="KW-1185">Reference proteome</keyword>
<feature type="domain" description="VOC" evidence="1">
    <location>
        <begin position="136"/>
        <end position="250"/>
    </location>
</feature>
<feature type="domain" description="VOC" evidence="1">
    <location>
        <begin position="10"/>
        <end position="122"/>
    </location>
</feature>
<proteinExistence type="predicted"/>
<dbReference type="InterPro" id="IPR037523">
    <property type="entry name" value="VOC_core"/>
</dbReference>
<evidence type="ECO:0000313" key="3">
    <source>
        <dbReference type="Proteomes" id="UP000482960"/>
    </source>
</evidence>
<comment type="caution">
    <text evidence="2">The sequence shown here is derived from an EMBL/GenBank/DDBJ whole genome shotgun (WGS) entry which is preliminary data.</text>
</comment>
<dbReference type="InterPro" id="IPR029068">
    <property type="entry name" value="Glyas_Bleomycin-R_OHBP_Dase"/>
</dbReference>
<dbReference type="PANTHER" id="PTHR33993:SF10">
    <property type="entry name" value="CONSERVED PROTEIN"/>
    <property type="match status" value="1"/>
</dbReference>
<name>A0A6V8LQG0_9ACTN</name>